<sequence>MHIKGCSNKACDLSLRIAKLADGYGNPTLGPFRSHKPEIYDVDLRVLPHLSPTLLRTGPVIGMEQVQAHAPKKLFHSKPGMVGHPFVAVNDPALPVETEHAQRDRLSQSLEH</sequence>
<evidence type="ECO:0000313" key="2">
    <source>
        <dbReference type="EMBL" id="MPN54117.1"/>
    </source>
</evidence>
<proteinExistence type="predicted"/>
<name>A0A645ISB6_9ZZZZ</name>
<accession>A0A645ISB6</accession>
<evidence type="ECO:0000256" key="1">
    <source>
        <dbReference type="SAM" id="MobiDB-lite"/>
    </source>
</evidence>
<gene>
    <name evidence="2" type="ORF">SDC9_201786</name>
</gene>
<protein>
    <submittedName>
        <fullName evidence="2">Uncharacterized protein</fullName>
    </submittedName>
</protein>
<dbReference type="AlphaFoldDB" id="A0A645ISB6"/>
<feature type="compositionally biased region" description="Basic and acidic residues" evidence="1">
    <location>
        <begin position="97"/>
        <end position="112"/>
    </location>
</feature>
<reference evidence="2" key="1">
    <citation type="submission" date="2019-08" db="EMBL/GenBank/DDBJ databases">
        <authorList>
            <person name="Kucharzyk K."/>
            <person name="Murdoch R.W."/>
            <person name="Higgins S."/>
            <person name="Loffler F."/>
        </authorList>
    </citation>
    <scope>NUCLEOTIDE SEQUENCE</scope>
</reference>
<comment type="caution">
    <text evidence="2">The sequence shown here is derived from an EMBL/GenBank/DDBJ whole genome shotgun (WGS) entry which is preliminary data.</text>
</comment>
<organism evidence="2">
    <name type="scientific">bioreactor metagenome</name>
    <dbReference type="NCBI Taxonomy" id="1076179"/>
    <lineage>
        <taxon>unclassified sequences</taxon>
        <taxon>metagenomes</taxon>
        <taxon>ecological metagenomes</taxon>
    </lineage>
</organism>
<dbReference type="EMBL" id="VSSQ01122032">
    <property type="protein sequence ID" value="MPN54117.1"/>
    <property type="molecule type" value="Genomic_DNA"/>
</dbReference>
<feature type="region of interest" description="Disordered" evidence="1">
    <location>
        <begin position="93"/>
        <end position="112"/>
    </location>
</feature>